<evidence type="ECO:0008006" key="4">
    <source>
        <dbReference type="Google" id="ProtNLM"/>
    </source>
</evidence>
<gene>
    <name evidence="2" type="ORF">A2397_05120</name>
</gene>
<protein>
    <recommendedName>
        <fullName evidence="4">DUF2304 domain-containing protein</fullName>
    </recommendedName>
</protein>
<dbReference type="InterPro" id="IPR019277">
    <property type="entry name" value="DUF2304"/>
</dbReference>
<dbReference type="STRING" id="1797263.A2397_05120"/>
<accession>A0A1F4ZS53</accession>
<evidence type="ECO:0000313" key="2">
    <source>
        <dbReference type="EMBL" id="OGD08948.1"/>
    </source>
</evidence>
<dbReference type="Proteomes" id="UP000176424">
    <property type="component" value="Unassembled WGS sequence"/>
</dbReference>
<dbReference type="Pfam" id="PF10066">
    <property type="entry name" value="DUF2304"/>
    <property type="match status" value="1"/>
</dbReference>
<name>A0A1F4ZS53_9BACT</name>
<keyword evidence="1" id="KW-0812">Transmembrane</keyword>
<dbReference type="AlphaFoldDB" id="A0A1F4ZS53"/>
<keyword evidence="1" id="KW-1133">Transmembrane helix</keyword>
<organism evidence="2 3">
    <name type="scientific">Candidatus Amesbacteria bacterium RIFOXYB1_FULL_44_23</name>
    <dbReference type="NCBI Taxonomy" id="1797263"/>
    <lineage>
        <taxon>Bacteria</taxon>
        <taxon>Candidatus Amesiibacteriota</taxon>
    </lineage>
</organism>
<feature type="transmembrane region" description="Helical" evidence="1">
    <location>
        <begin position="37"/>
        <end position="57"/>
    </location>
</feature>
<sequence length="117" mass="13944">MVETFLGVQVISVFFALFMMYLVRLHYKRGNLGRREFFTWNGVWVVFIVFTFMPHLLSPILTRLSIVRALDLLMIVAFMILTYIIFMDHIAIRDLYRKINQMVSDKSQKYPQKSSKK</sequence>
<feature type="transmembrane region" description="Helical" evidence="1">
    <location>
        <begin position="69"/>
        <end position="92"/>
    </location>
</feature>
<keyword evidence="1" id="KW-0472">Membrane</keyword>
<evidence type="ECO:0000256" key="1">
    <source>
        <dbReference type="SAM" id="Phobius"/>
    </source>
</evidence>
<reference evidence="2 3" key="1">
    <citation type="journal article" date="2016" name="Nat. Commun.">
        <title>Thousands of microbial genomes shed light on interconnected biogeochemical processes in an aquifer system.</title>
        <authorList>
            <person name="Anantharaman K."/>
            <person name="Brown C.T."/>
            <person name="Hug L.A."/>
            <person name="Sharon I."/>
            <person name="Castelle C.J."/>
            <person name="Probst A.J."/>
            <person name="Thomas B.C."/>
            <person name="Singh A."/>
            <person name="Wilkins M.J."/>
            <person name="Karaoz U."/>
            <person name="Brodie E.L."/>
            <person name="Williams K.H."/>
            <person name="Hubbard S.S."/>
            <person name="Banfield J.F."/>
        </authorList>
    </citation>
    <scope>NUCLEOTIDE SEQUENCE [LARGE SCALE GENOMIC DNA]</scope>
</reference>
<proteinExistence type="predicted"/>
<dbReference type="EMBL" id="MEXR01000044">
    <property type="protein sequence ID" value="OGD08948.1"/>
    <property type="molecule type" value="Genomic_DNA"/>
</dbReference>
<feature type="transmembrane region" description="Helical" evidence="1">
    <location>
        <begin position="6"/>
        <end position="25"/>
    </location>
</feature>
<evidence type="ECO:0000313" key="3">
    <source>
        <dbReference type="Proteomes" id="UP000176424"/>
    </source>
</evidence>
<comment type="caution">
    <text evidence="2">The sequence shown here is derived from an EMBL/GenBank/DDBJ whole genome shotgun (WGS) entry which is preliminary data.</text>
</comment>